<comment type="caution">
    <text evidence="1">The sequence shown here is derived from an EMBL/GenBank/DDBJ whole genome shotgun (WGS) entry which is preliminary data.</text>
</comment>
<dbReference type="EMBL" id="MOEC01000034">
    <property type="protein sequence ID" value="OIS91117.1"/>
    <property type="molecule type" value="Genomic_DNA"/>
</dbReference>
<dbReference type="Pfam" id="PF08795">
    <property type="entry name" value="DUF1796"/>
    <property type="match status" value="1"/>
</dbReference>
<evidence type="ECO:0000313" key="2">
    <source>
        <dbReference type="Proteomes" id="UP000182985"/>
    </source>
</evidence>
<dbReference type="Proteomes" id="UP000182985">
    <property type="component" value="Unassembled WGS sequence"/>
</dbReference>
<accession>A0A1J6HDF3</accession>
<dbReference type="AlphaFoldDB" id="A0A1J6HDF3"/>
<keyword evidence="2" id="KW-1185">Reference proteome</keyword>
<evidence type="ECO:0008006" key="3">
    <source>
        <dbReference type="Google" id="ProtNLM"/>
    </source>
</evidence>
<reference evidence="1 2" key="1">
    <citation type="submission" date="2016-10" db="EMBL/GenBank/DDBJ databases">
        <title>The Draft Genome Sequence of the Potato Rhizosphere Bacteria Ochrobactrum sp. IPA7.2.</title>
        <authorList>
            <person name="Gogoleva N.E."/>
            <person name="Khlopko Y.A."/>
            <person name="Burygin G.L."/>
            <person name="Plotnikov A.O."/>
        </authorList>
    </citation>
    <scope>NUCLEOTIDE SEQUENCE [LARGE SCALE GENOMIC DNA]</scope>
    <source>
        <strain evidence="1 2">IPA7.2</strain>
    </source>
</reference>
<proteinExistence type="predicted"/>
<dbReference type="RefSeq" id="WP_071633760.1">
    <property type="nucleotide sequence ID" value="NZ_MOEC01000034.1"/>
</dbReference>
<name>A0A1J6HDF3_9HYPH</name>
<dbReference type="InterPro" id="IPR014903">
    <property type="entry name" value="DUF1796"/>
</dbReference>
<organism evidence="1 2">
    <name type="scientific">Brucella cytisi</name>
    <dbReference type="NCBI Taxonomy" id="407152"/>
    <lineage>
        <taxon>Bacteria</taxon>
        <taxon>Pseudomonadati</taxon>
        <taxon>Pseudomonadota</taxon>
        <taxon>Alphaproteobacteria</taxon>
        <taxon>Hyphomicrobiales</taxon>
        <taxon>Brucellaceae</taxon>
        <taxon>Brucella/Ochrobactrum group</taxon>
        <taxon>Brucella</taxon>
    </lineage>
</organism>
<gene>
    <name evidence="1" type="ORF">BLA27_23275</name>
</gene>
<evidence type="ECO:0000313" key="1">
    <source>
        <dbReference type="EMBL" id="OIS91117.1"/>
    </source>
</evidence>
<protein>
    <recommendedName>
        <fullName evidence="3">Papain-like cysteine peptidase</fullName>
    </recommendedName>
</protein>
<dbReference type="OrthoDB" id="8456151at2"/>
<sequence>MHYVSLGHACQVAHQLKRLGLARETMFYDWLVTQHEKLLKTLDFRFINNLFQDGYTLPENGNYLIECSTGLSFYPHDFRGLAEKNRELIDSQIESVRSKYVRRAERTYDVLNSGVEVCVVRHFFAEPLAAVQSQRDEIIHRLGELYPSTQFTYLWGSEFDAAGVDFASGKIHHLPKTPVWQGDDTAWNRMVDGIV</sequence>